<dbReference type="EMBL" id="BAAAKJ010000137">
    <property type="protein sequence ID" value="GAA1393736.1"/>
    <property type="molecule type" value="Genomic_DNA"/>
</dbReference>
<dbReference type="Proteomes" id="UP001499863">
    <property type="component" value="Unassembled WGS sequence"/>
</dbReference>
<name>A0ABP4IM92_9ACTN</name>
<organism evidence="1 2">
    <name type="scientific">Kitasatospora putterlickiae</name>
    <dbReference type="NCBI Taxonomy" id="221725"/>
    <lineage>
        <taxon>Bacteria</taxon>
        <taxon>Bacillati</taxon>
        <taxon>Actinomycetota</taxon>
        <taxon>Actinomycetes</taxon>
        <taxon>Kitasatosporales</taxon>
        <taxon>Streptomycetaceae</taxon>
        <taxon>Kitasatospora</taxon>
    </lineage>
</organism>
<gene>
    <name evidence="1" type="ORF">GCM10009639_27160</name>
</gene>
<dbReference type="RefSeq" id="WP_425554769.1">
    <property type="nucleotide sequence ID" value="NZ_BAAAKJ010000137.1"/>
</dbReference>
<evidence type="ECO:0008006" key="3">
    <source>
        <dbReference type="Google" id="ProtNLM"/>
    </source>
</evidence>
<keyword evidence="2" id="KW-1185">Reference proteome</keyword>
<evidence type="ECO:0000313" key="1">
    <source>
        <dbReference type="EMBL" id="GAA1393736.1"/>
    </source>
</evidence>
<protein>
    <recommendedName>
        <fullName evidence="3">Transposase</fullName>
    </recommendedName>
</protein>
<comment type="caution">
    <text evidence="1">The sequence shown here is derived from an EMBL/GenBank/DDBJ whole genome shotgun (WGS) entry which is preliminary data.</text>
</comment>
<reference evidence="2" key="1">
    <citation type="journal article" date="2019" name="Int. J. Syst. Evol. Microbiol.">
        <title>The Global Catalogue of Microorganisms (GCM) 10K type strain sequencing project: providing services to taxonomists for standard genome sequencing and annotation.</title>
        <authorList>
            <consortium name="The Broad Institute Genomics Platform"/>
            <consortium name="The Broad Institute Genome Sequencing Center for Infectious Disease"/>
            <person name="Wu L."/>
            <person name="Ma J."/>
        </authorList>
    </citation>
    <scope>NUCLEOTIDE SEQUENCE [LARGE SCALE GENOMIC DNA]</scope>
    <source>
        <strain evidence="2">JCM 12393</strain>
    </source>
</reference>
<evidence type="ECO:0000313" key="2">
    <source>
        <dbReference type="Proteomes" id="UP001499863"/>
    </source>
</evidence>
<sequence length="123" mass="14357">MLPKSKVDLYAAIRRDSRTGLSNRALMRKYGVGFLTVKKALESAWPEPRKKLAPRATRLDPFMPLIDQMLRADLDAPRKQRHTVKRIFDRLVDEHGADEVSYQMVRGYVAERRGEIRLRCSRF</sequence>
<proteinExistence type="predicted"/>
<accession>A0ABP4IM92</accession>